<feature type="domain" description="EGF-like" evidence="3">
    <location>
        <begin position="30"/>
        <end position="66"/>
    </location>
</feature>
<protein>
    <submittedName>
        <fullName evidence="5">EGF-like domain-containing protein</fullName>
    </submittedName>
</protein>
<dbReference type="PROSITE" id="PS01186">
    <property type="entry name" value="EGF_2"/>
    <property type="match status" value="2"/>
</dbReference>
<feature type="disulfide bond" evidence="1">
    <location>
        <begin position="87"/>
        <end position="104"/>
    </location>
</feature>
<feature type="disulfide bond" evidence="1">
    <location>
        <begin position="56"/>
        <end position="65"/>
    </location>
</feature>
<feature type="disulfide bond" evidence="1">
    <location>
        <begin position="288"/>
        <end position="297"/>
    </location>
</feature>
<dbReference type="Gene3D" id="2.10.25.10">
    <property type="entry name" value="Laminin"/>
    <property type="match status" value="3"/>
</dbReference>
<dbReference type="InterPro" id="IPR051830">
    <property type="entry name" value="NOTCH_homolog"/>
</dbReference>
<name>A0A1I8G0R0_9PLAT</name>
<feature type="disulfide bond" evidence="1">
    <location>
        <begin position="106"/>
        <end position="115"/>
    </location>
</feature>
<sequence>LFNKYIYSCNHSALFVGLYFLTNSFAAPSQAANCSTVTCHNGGTCNNYTASPPCLCPLPYIAPYCESAADYCFTLQPDKGINELPVCLNDGNCTLTYTDPYFNCTCPPEYTGNRCNETSIDINTRIVCYNRDNGTNVDCYSWDIITDIDCYSWDIITDIDCYSWDIITDIDCYSWTSSPTSLLQLDIITTSTATAGTSAQTSTATAGHQHRHRHRLLLGHQTSTATAGTTAPTSTATTETALPTTTELDLENAADTATAQTEAVNCSTVTCYNGGTCNNFTASPPCLCPLPYIAPYCESAADYCFTLQPDKGITELPV</sequence>
<evidence type="ECO:0000256" key="1">
    <source>
        <dbReference type="PROSITE-ProRule" id="PRU00076"/>
    </source>
</evidence>
<dbReference type="SMART" id="SM00181">
    <property type="entry name" value="EGF"/>
    <property type="match status" value="3"/>
</dbReference>
<dbReference type="AlphaFoldDB" id="A0A1I8G0R0"/>
<organism evidence="4 5">
    <name type="scientific">Macrostomum lignano</name>
    <dbReference type="NCBI Taxonomy" id="282301"/>
    <lineage>
        <taxon>Eukaryota</taxon>
        <taxon>Metazoa</taxon>
        <taxon>Spiralia</taxon>
        <taxon>Lophotrochozoa</taxon>
        <taxon>Platyhelminthes</taxon>
        <taxon>Rhabditophora</taxon>
        <taxon>Macrostomorpha</taxon>
        <taxon>Macrostomida</taxon>
        <taxon>Macrostomidae</taxon>
        <taxon>Macrostomum</taxon>
    </lineage>
</organism>
<proteinExistence type="predicted"/>
<feature type="domain" description="EGF-like" evidence="3">
    <location>
        <begin position="78"/>
        <end position="116"/>
    </location>
</feature>
<keyword evidence="4" id="KW-1185">Reference proteome</keyword>
<accession>A0A1I8G0R0</accession>
<dbReference type="WBParaSite" id="maker-uti_cns_0000546-snap-gene-1.24-mRNA-1">
    <property type="protein sequence ID" value="maker-uti_cns_0000546-snap-gene-1.24-mRNA-1"/>
    <property type="gene ID" value="maker-uti_cns_0000546-snap-gene-1.24"/>
</dbReference>
<evidence type="ECO:0000313" key="4">
    <source>
        <dbReference type="Proteomes" id="UP000095280"/>
    </source>
</evidence>
<feature type="domain" description="EGF-like" evidence="3">
    <location>
        <begin position="262"/>
        <end position="298"/>
    </location>
</feature>
<dbReference type="PANTHER" id="PTHR24033:SF151">
    <property type="entry name" value="NOTCH 2"/>
    <property type="match status" value="1"/>
</dbReference>
<reference evidence="5" key="1">
    <citation type="submission" date="2016-11" db="UniProtKB">
        <authorList>
            <consortium name="WormBaseParasite"/>
        </authorList>
    </citation>
    <scope>IDENTIFICATION</scope>
</reference>
<evidence type="ECO:0000313" key="5">
    <source>
        <dbReference type="WBParaSite" id="maker-uti_cns_0000546-snap-gene-1.24-mRNA-1"/>
    </source>
</evidence>
<dbReference type="SUPFAM" id="SSF57196">
    <property type="entry name" value="EGF/Laminin"/>
    <property type="match status" value="3"/>
</dbReference>
<keyword evidence="2" id="KW-0732">Signal</keyword>
<feature type="chain" id="PRO_5009318984" evidence="2">
    <location>
        <begin position="27"/>
        <end position="318"/>
    </location>
</feature>
<keyword evidence="1" id="KW-0245">EGF-like domain</keyword>
<comment type="caution">
    <text evidence="1">Lacks conserved residue(s) required for the propagation of feature annotation.</text>
</comment>
<keyword evidence="1" id="KW-1015">Disulfide bond</keyword>
<feature type="signal peptide" evidence="2">
    <location>
        <begin position="1"/>
        <end position="26"/>
    </location>
</feature>
<dbReference type="Proteomes" id="UP000095280">
    <property type="component" value="Unplaced"/>
</dbReference>
<dbReference type="PROSITE" id="PS00022">
    <property type="entry name" value="EGF_1"/>
    <property type="match status" value="1"/>
</dbReference>
<dbReference type="PROSITE" id="PS50026">
    <property type="entry name" value="EGF_3"/>
    <property type="match status" value="3"/>
</dbReference>
<evidence type="ECO:0000259" key="3">
    <source>
        <dbReference type="PROSITE" id="PS50026"/>
    </source>
</evidence>
<dbReference type="PANTHER" id="PTHR24033">
    <property type="entry name" value="EGF-LIKE DOMAIN-CONTAINING PROTEIN"/>
    <property type="match status" value="1"/>
</dbReference>
<dbReference type="InterPro" id="IPR000742">
    <property type="entry name" value="EGF"/>
</dbReference>
<evidence type="ECO:0000256" key="2">
    <source>
        <dbReference type="SAM" id="SignalP"/>
    </source>
</evidence>